<dbReference type="GO" id="GO:0004312">
    <property type="term" value="F:fatty acid synthase activity"/>
    <property type="evidence" value="ECO:0007669"/>
    <property type="project" value="TreeGrafter"/>
</dbReference>
<reference evidence="5 6" key="1">
    <citation type="submission" date="2019-04" db="EMBL/GenBank/DDBJ databases">
        <title>High contiguity whole genome sequence and gene annotation resource for two Venturia nashicola isolates.</title>
        <authorList>
            <person name="Prokchorchik M."/>
            <person name="Won K."/>
            <person name="Lee Y."/>
            <person name="Choi E.D."/>
            <person name="Segonzac C."/>
            <person name="Sohn K.H."/>
        </authorList>
    </citation>
    <scope>NUCLEOTIDE SEQUENCE [LARGE SCALE GENOMIC DNA]</scope>
    <source>
        <strain evidence="5 6">PRI2</strain>
    </source>
</reference>
<dbReference type="InterPro" id="IPR014030">
    <property type="entry name" value="Ketoacyl_synth_N"/>
</dbReference>
<sequence length="630" mass="65961">MTQITSIADLLKRHANIRPKQVAFSGPAGYSITYGDLAIRTERIAVRLLSRGVTRGQRVATAQRVDYSRCVADVVVVGVPHFMLGEVPVAIIVPRPKVDVDLTMLLAACRAVLPDYKVPSTFYTVEAIPHTASGKPSRLKAKQLLGQKGHYQPLSAHLLGEDLVEPLVLVEIIAVCGIDVGSKHLDRFGHGSGKGDEAEAHLDIGASPSVAAGRISYTFDLKGPSMALNAACSSSLTAIHLAAQSLQTRESGLAIAGGVTLMSTPRQFIAFSRQRGLASNSRCRLYSADAASTGCLVRGSAVNNNGSSAGLTVPSGYAQQEVIRQTLGRASLSPGAVDVLDGHGTSTSLGDPIELRAIHQNYGNRSGSAPLLLGSVKSNIGHTQAVAGIASVIKMIKGMQYGIAPASINVSEPSPHVDWTSGALELLTQNRPWPKAPKLRPRRAAVSSFGISGTNTHVILEHVELLSGADEAALRAQAHAVSRLCHTKSASDVAFSLITTRAAYSHRASVAASGDELYQALTDLDRIGKNDGRLRLEVAMFRLMEYFGFCPDYVVGHSLGEVAAAHAAGVLSLADAATLVTARGTLVAALPDGGSLVSVSASADDVNEVLQDPNVEASTVVAAVNDHTSA</sequence>
<dbReference type="InterPro" id="IPR016035">
    <property type="entry name" value="Acyl_Trfase/lysoPLipase"/>
</dbReference>
<dbReference type="InterPro" id="IPR001227">
    <property type="entry name" value="Ac_transferase_dom_sf"/>
</dbReference>
<dbReference type="STRING" id="86259.A0A4Z1PKN0"/>
<protein>
    <submittedName>
        <fullName evidence="5">Type I polyketide synthase</fullName>
    </submittedName>
</protein>
<dbReference type="SMART" id="SM00825">
    <property type="entry name" value="PKS_KS"/>
    <property type="match status" value="1"/>
</dbReference>
<dbReference type="InterPro" id="IPR020841">
    <property type="entry name" value="PKS_Beta-ketoAc_synthase_dom"/>
</dbReference>
<dbReference type="InterPro" id="IPR050091">
    <property type="entry name" value="PKS_NRPS_Biosynth_Enz"/>
</dbReference>
<evidence type="ECO:0000313" key="5">
    <source>
        <dbReference type="EMBL" id="TID26566.1"/>
    </source>
</evidence>
<dbReference type="InterPro" id="IPR016039">
    <property type="entry name" value="Thiolase-like"/>
</dbReference>
<dbReference type="Proteomes" id="UP000298493">
    <property type="component" value="Unassembled WGS sequence"/>
</dbReference>
<evidence type="ECO:0000256" key="3">
    <source>
        <dbReference type="ARBA" id="ARBA00022679"/>
    </source>
</evidence>
<dbReference type="GO" id="GO:0006633">
    <property type="term" value="P:fatty acid biosynthetic process"/>
    <property type="evidence" value="ECO:0007669"/>
    <property type="project" value="InterPro"/>
</dbReference>
<dbReference type="Pfam" id="PF16197">
    <property type="entry name" value="KAsynt_C_assoc"/>
    <property type="match status" value="1"/>
</dbReference>
<dbReference type="InterPro" id="IPR014043">
    <property type="entry name" value="Acyl_transferase_dom"/>
</dbReference>
<comment type="caution">
    <text evidence="5">The sequence shown here is derived from an EMBL/GenBank/DDBJ whole genome shotgun (WGS) entry which is preliminary data.</text>
</comment>
<dbReference type="InterPro" id="IPR018201">
    <property type="entry name" value="Ketoacyl_synth_AS"/>
</dbReference>
<dbReference type="Pfam" id="PF13193">
    <property type="entry name" value="AMP-binding_C"/>
    <property type="match status" value="1"/>
</dbReference>
<dbReference type="Gene3D" id="3.30.300.30">
    <property type="match status" value="1"/>
</dbReference>
<dbReference type="InterPro" id="IPR025110">
    <property type="entry name" value="AMP-bd_C"/>
</dbReference>
<dbReference type="PROSITE" id="PS52004">
    <property type="entry name" value="KS3_2"/>
    <property type="match status" value="1"/>
</dbReference>
<dbReference type="PANTHER" id="PTHR43775:SF51">
    <property type="entry name" value="INACTIVE PHENOLPHTHIOCEROL SYNTHESIS POLYKETIDE SYNTHASE TYPE I PKS1-RELATED"/>
    <property type="match status" value="1"/>
</dbReference>
<dbReference type="Gene3D" id="3.40.47.10">
    <property type="match status" value="2"/>
</dbReference>
<dbReference type="Pfam" id="PF00109">
    <property type="entry name" value="ketoacyl-synt"/>
    <property type="match status" value="1"/>
</dbReference>
<keyword evidence="6" id="KW-1185">Reference proteome</keyword>
<dbReference type="InterPro" id="IPR032821">
    <property type="entry name" value="PKS_assoc"/>
</dbReference>
<dbReference type="InterPro" id="IPR020615">
    <property type="entry name" value="Thiolase_acyl_enz_int_AS"/>
</dbReference>
<dbReference type="PROSITE" id="PS00098">
    <property type="entry name" value="THIOLASE_1"/>
    <property type="match status" value="1"/>
</dbReference>
<keyword evidence="2" id="KW-0597">Phosphoprotein</keyword>
<dbReference type="AlphaFoldDB" id="A0A4Z1PKN0"/>
<gene>
    <name evidence="5" type="ORF">E6O75_ATG01059</name>
</gene>
<organism evidence="5 6">
    <name type="scientific">Venturia nashicola</name>
    <dbReference type="NCBI Taxonomy" id="86259"/>
    <lineage>
        <taxon>Eukaryota</taxon>
        <taxon>Fungi</taxon>
        <taxon>Dikarya</taxon>
        <taxon>Ascomycota</taxon>
        <taxon>Pezizomycotina</taxon>
        <taxon>Dothideomycetes</taxon>
        <taxon>Pleosporomycetidae</taxon>
        <taxon>Venturiales</taxon>
        <taxon>Venturiaceae</taxon>
        <taxon>Venturia</taxon>
    </lineage>
</organism>
<dbReference type="CDD" id="cd00833">
    <property type="entry name" value="PKS"/>
    <property type="match status" value="1"/>
</dbReference>
<evidence type="ECO:0000256" key="2">
    <source>
        <dbReference type="ARBA" id="ARBA00022553"/>
    </source>
</evidence>
<keyword evidence="1" id="KW-0596">Phosphopantetheine</keyword>
<dbReference type="Gene3D" id="3.40.366.10">
    <property type="entry name" value="Malonyl-Coenzyme A Acyl Carrier Protein, domain 2"/>
    <property type="match status" value="1"/>
</dbReference>
<feature type="domain" description="Ketosynthase family 3 (KS3)" evidence="4">
    <location>
        <begin position="1"/>
        <end position="462"/>
    </location>
</feature>
<keyword evidence="3" id="KW-0808">Transferase</keyword>
<dbReference type="GO" id="GO:0004315">
    <property type="term" value="F:3-oxoacyl-[acyl-carrier-protein] synthase activity"/>
    <property type="evidence" value="ECO:0007669"/>
    <property type="project" value="InterPro"/>
</dbReference>
<dbReference type="InterPro" id="IPR045851">
    <property type="entry name" value="AMP-bd_C_sf"/>
</dbReference>
<dbReference type="Pfam" id="PF00698">
    <property type="entry name" value="Acyl_transf_1"/>
    <property type="match status" value="1"/>
</dbReference>
<evidence type="ECO:0000259" key="4">
    <source>
        <dbReference type="PROSITE" id="PS52004"/>
    </source>
</evidence>
<accession>A0A4Z1PKN0</accession>
<dbReference type="PROSITE" id="PS00606">
    <property type="entry name" value="KS3_1"/>
    <property type="match status" value="1"/>
</dbReference>
<name>A0A4Z1PKN0_9PEZI</name>
<evidence type="ECO:0000313" key="6">
    <source>
        <dbReference type="Proteomes" id="UP000298493"/>
    </source>
</evidence>
<evidence type="ECO:0000256" key="1">
    <source>
        <dbReference type="ARBA" id="ARBA00022450"/>
    </source>
</evidence>
<dbReference type="PANTHER" id="PTHR43775">
    <property type="entry name" value="FATTY ACID SYNTHASE"/>
    <property type="match status" value="1"/>
</dbReference>
<proteinExistence type="predicted"/>
<dbReference type="SMART" id="SM00827">
    <property type="entry name" value="PKS_AT"/>
    <property type="match status" value="1"/>
</dbReference>
<dbReference type="InterPro" id="IPR014031">
    <property type="entry name" value="Ketoacyl_synth_C"/>
</dbReference>
<dbReference type="SUPFAM" id="SSF53901">
    <property type="entry name" value="Thiolase-like"/>
    <property type="match status" value="2"/>
</dbReference>
<dbReference type="EMBL" id="SNSC02000002">
    <property type="protein sequence ID" value="TID26566.1"/>
    <property type="molecule type" value="Genomic_DNA"/>
</dbReference>
<dbReference type="SUPFAM" id="SSF56801">
    <property type="entry name" value="Acetyl-CoA synthetase-like"/>
    <property type="match status" value="2"/>
</dbReference>
<dbReference type="SUPFAM" id="SSF52151">
    <property type="entry name" value="FabD/lysophospholipase-like"/>
    <property type="match status" value="1"/>
</dbReference>
<dbReference type="Pfam" id="PF02801">
    <property type="entry name" value="Ketoacyl-synt_C"/>
    <property type="match status" value="1"/>
</dbReference>